<proteinExistence type="predicted"/>
<dbReference type="AlphaFoldDB" id="A0A8X7CN43"/>
<dbReference type="OrthoDB" id="10057240at2759"/>
<evidence type="ECO:0000313" key="2">
    <source>
        <dbReference type="EMBL" id="GFY79009.1"/>
    </source>
</evidence>
<accession>A0A8X7CN43</accession>
<evidence type="ECO:0000256" key="1">
    <source>
        <dbReference type="SAM" id="MobiDB-lite"/>
    </source>
</evidence>
<feature type="region of interest" description="Disordered" evidence="1">
    <location>
        <begin position="82"/>
        <end position="105"/>
    </location>
</feature>
<evidence type="ECO:0000313" key="3">
    <source>
        <dbReference type="Proteomes" id="UP000886998"/>
    </source>
</evidence>
<dbReference type="EMBL" id="BMAV01023348">
    <property type="protein sequence ID" value="GFY79009.1"/>
    <property type="molecule type" value="Genomic_DNA"/>
</dbReference>
<gene>
    <name evidence="2" type="primary">NCL1_41954</name>
    <name evidence="2" type="ORF">TNIN_102361</name>
</gene>
<dbReference type="Proteomes" id="UP000886998">
    <property type="component" value="Unassembled WGS sequence"/>
</dbReference>
<protein>
    <submittedName>
        <fullName evidence="2">Uncharacterized protein</fullName>
    </submittedName>
</protein>
<reference evidence="2" key="1">
    <citation type="submission" date="2020-08" db="EMBL/GenBank/DDBJ databases">
        <title>Multicomponent nature underlies the extraordinary mechanical properties of spider dragline silk.</title>
        <authorList>
            <person name="Kono N."/>
            <person name="Nakamura H."/>
            <person name="Mori M."/>
            <person name="Yoshida Y."/>
            <person name="Ohtoshi R."/>
            <person name="Malay A.D."/>
            <person name="Moran D.A.P."/>
            <person name="Tomita M."/>
            <person name="Numata K."/>
            <person name="Arakawa K."/>
        </authorList>
    </citation>
    <scope>NUCLEOTIDE SEQUENCE</scope>
</reference>
<organism evidence="2 3">
    <name type="scientific">Trichonephila inaurata madagascariensis</name>
    <dbReference type="NCBI Taxonomy" id="2747483"/>
    <lineage>
        <taxon>Eukaryota</taxon>
        <taxon>Metazoa</taxon>
        <taxon>Ecdysozoa</taxon>
        <taxon>Arthropoda</taxon>
        <taxon>Chelicerata</taxon>
        <taxon>Arachnida</taxon>
        <taxon>Araneae</taxon>
        <taxon>Araneomorphae</taxon>
        <taxon>Entelegynae</taxon>
        <taxon>Araneoidea</taxon>
        <taxon>Nephilidae</taxon>
        <taxon>Trichonephila</taxon>
        <taxon>Trichonephila inaurata</taxon>
    </lineage>
</organism>
<name>A0A8X7CN43_9ARAC</name>
<keyword evidence="3" id="KW-1185">Reference proteome</keyword>
<comment type="caution">
    <text evidence="2">The sequence shown here is derived from an EMBL/GenBank/DDBJ whole genome shotgun (WGS) entry which is preliminary data.</text>
</comment>
<sequence length="105" mass="11911">MSHSKLFWTVKEALKYFYTLSDDEEPIDMCQLPPEESGCLTDEEDIDENTVQSVLPADVCGKIEISTNIDNDEISHEDMFDPEVSSTTQGMSNLKRKLQSNETEC</sequence>